<dbReference type="InterPro" id="IPR019529">
    <property type="entry name" value="Syntaxin-18_N"/>
</dbReference>
<evidence type="ECO:0000256" key="5">
    <source>
        <dbReference type="ARBA" id="ARBA00022927"/>
    </source>
</evidence>
<feature type="coiled-coil region" evidence="9">
    <location>
        <begin position="236"/>
        <end position="273"/>
    </location>
</feature>
<dbReference type="PANTHER" id="PTHR15959">
    <property type="entry name" value="SYNTAXIN-18"/>
    <property type="match status" value="1"/>
</dbReference>
<dbReference type="KEGG" id="dci:103516207"/>
<dbReference type="GO" id="GO:0006890">
    <property type="term" value="P:retrograde vesicle-mediated transport, Golgi to endoplasmic reticulum"/>
    <property type="evidence" value="ECO:0007669"/>
    <property type="project" value="TreeGrafter"/>
</dbReference>
<feature type="transmembrane region" description="Helical" evidence="11">
    <location>
        <begin position="316"/>
        <end position="337"/>
    </location>
</feature>
<keyword evidence="5" id="KW-0653">Protein transport</keyword>
<dbReference type="Proteomes" id="UP000079169">
    <property type="component" value="Unplaced"/>
</dbReference>
<evidence type="ECO:0000256" key="10">
    <source>
        <dbReference type="SAM" id="MobiDB-lite"/>
    </source>
</evidence>
<dbReference type="PANTHER" id="PTHR15959:SF0">
    <property type="entry name" value="SYNTAXIN-18"/>
    <property type="match status" value="1"/>
</dbReference>
<keyword evidence="3" id="KW-0813">Transport</keyword>
<dbReference type="RefSeq" id="XP_008479390.1">
    <property type="nucleotide sequence ID" value="XM_008481168.3"/>
</dbReference>
<dbReference type="PaxDb" id="121845-A0A1S3DD05"/>
<keyword evidence="4 11" id="KW-0812">Transmembrane</keyword>
<dbReference type="Pfam" id="PF10496">
    <property type="entry name" value="Syntaxin-18_N"/>
    <property type="match status" value="1"/>
</dbReference>
<dbReference type="Gene3D" id="1.20.5.110">
    <property type="match status" value="1"/>
</dbReference>
<comment type="subcellular location">
    <subcellularLocation>
        <location evidence="1">Membrane</location>
        <topology evidence="1">Single-pass type IV membrane protein</topology>
    </subcellularLocation>
</comment>
<dbReference type="STRING" id="121845.A0A1S3DD05"/>
<proteinExistence type="inferred from homology"/>
<dbReference type="GO" id="GO:0031201">
    <property type="term" value="C:SNARE complex"/>
    <property type="evidence" value="ECO:0007669"/>
    <property type="project" value="TreeGrafter"/>
</dbReference>
<evidence type="ECO:0000256" key="8">
    <source>
        <dbReference type="ARBA" id="ARBA00023136"/>
    </source>
</evidence>
<dbReference type="GO" id="GO:0005783">
    <property type="term" value="C:endoplasmic reticulum"/>
    <property type="evidence" value="ECO:0007669"/>
    <property type="project" value="TreeGrafter"/>
</dbReference>
<feature type="compositionally biased region" description="Polar residues" evidence="10">
    <location>
        <begin position="41"/>
        <end position="58"/>
    </location>
</feature>
<dbReference type="CTD" id="42933"/>
<keyword evidence="6 11" id="KW-1133">Transmembrane helix</keyword>
<evidence type="ECO:0000313" key="14">
    <source>
        <dbReference type="RefSeq" id="XP_008479390.1"/>
    </source>
</evidence>
<sequence length="339" mass="39700">MLDSKHNNVDLETSLHRLNITNRTMLFKAHIRTIRTRNKALGTSDQKQSPHNRILPRTQSNDSASICFSRSKEIYTQISKLQEFLIENKNVYLNHKTNLLDDTTNLINEKEKEKIDIETQKIIKIIKSRIYDLKRVIESNENVYSKQTFEHYTSILNYLDSYLKKVIAMYISMKQESQKQNEKYLNMFKLGNERRVKLSEQQDVGTSKSISFDNASFIEDIEKHELDDGDLSPEELQTFKNENDSLFKHLTNLTEEVEQIESKVLKVAELQQQLTENLYDQDHMIEKTLTAFVGTTENIKEGNEQLHQAIQGNATLRLFVILILLVLSFTILFLDWYND</sequence>
<evidence type="ECO:0000256" key="6">
    <source>
        <dbReference type="ARBA" id="ARBA00022989"/>
    </source>
</evidence>
<evidence type="ECO:0000256" key="7">
    <source>
        <dbReference type="ARBA" id="ARBA00023054"/>
    </source>
</evidence>
<organism evidence="13 14">
    <name type="scientific">Diaphorina citri</name>
    <name type="common">Asian citrus psyllid</name>
    <dbReference type="NCBI Taxonomy" id="121845"/>
    <lineage>
        <taxon>Eukaryota</taxon>
        <taxon>Metazoa</taxon>
        <taxon>Ecdysozoa</taxon>
        <taxon>Arthropoda</taxon>
        <taxon>Hexapoda</taxon>
        <taxon>Insecta</taxon>
        <taxon>Pterygota</taxon>
        <taxon>Neoptera</taxon>
        <taxon>Paraneoptera</taxon>
        <taxon>Hemiptera</taxon>
        <taxon>Sternorrhyncha</taxon>
        <taxon>Psylloidea</taxon>
        <taxon>Psyllidae</taxon>
        <taxon>Diaphorininae</taxon>
        <taxon>Diaphorina</taxon>
    </lineage>
</organism>
<name>A0A1S3DD05_DIACI</name>
<keyword evidence="13" id="KW-1185">Reference proteome</keyword>
<keyword evidence="8 11" id="KW-0472">Membrane</keyword>
<feature type="coiled-coil region" evidence="9">
    <location>
        <begin position="93"/>
        <end position="120"/>
    </location>
</feature>
<evidence type="ECO:0000259" key="12">
    <source>
        <dbReference type="Pfam" id="PF10496"/>
    </source>
</evidence>
<comment type="similarity">
    <text evidence="2">Belongs to the syntaxin family.</text>
</comment>
<dbReference type="GO" id="GO:0015031">
    <property type="term" value="P:protein transport"/>
    <property type="evidence" value="ECO:0007669"/>
    <property type="project" value="UniProtKB-KW"/>
</dbReference>
<dbReference type="GeneID" id="103516207"/>
<dbReference type="AlphaFoldDB" id="A0A1S3DD05"/>
<evidence type="ECO:0000256" key="9">
    <source>
        <dbReference type="SAM" id="Coils"/>
    </source>
</evidence>
<evidence type="ECO:0000256" key="4">
    <source>
        <dbReference type="ARBA" id="ARBA00022692"/>
    </source>
</evidence>
<accession>A0A1S3DD05</accession>
<reference evidence="14" key="1">
    <citation type="submission" date="2025-08" db="UniProtKB">
        <authorList>
            <consortium name="RefSeq"/>
        </authorList>
    </citation>
    <scope>IDENTIFICATION</scope>
</reference>
<protein>
    <submittedName>
        <fullName evidence="14">Syntaxin-18</fullName>
    </submittedName>
</protein>
<gene>
    <name evidence="14" type="primary">LOC103516207</name>
</gene>
<evidence type="ECO:0000256" key="11">
    <source>
        <dbReference type="SAM" id="Phobius"/>
    </source>
</evidence>
<evidence type="ECO:0000313" key="13">
    <source>
        <dbReference type="Proteomes" id="UP000079169"/>
    </source>
</evidence>
<dbReference type="OMA" id="FVFQCRE"/>
<feature type="region of interest" description="Disordered" evidence="10">
    <location>
        <begin position="38"/>
        <end position="58"/>
    </location>
</feature>
<keyword evidence="7 9" id="KW-0175">Coiled coil</keyword>
<evidence type="ECO:0000256" key="2">
    <source>
        <dbReference type="ARBA" id="ARBA00009063"/>
    </source>
</evidence>
<feature type="domain" description="SNARE-complex protein Syntaxin-18 N-terminal" evidence="12">
    <location>
        <begin position="21"/>
        <end position="107"/>
    </location>
</feature>
<evidence type="ECO:0000256" key="3">
    <source>
        <dbReference type="ARBA" id="ARBA00022448"/>
    </source>
</evidence>
<dbReference type="SUPFAM" id="SSF58038">
    <property type="entry name" value="SNARE fusion complex"/>
    <property type="match status" value="1"/>
</dbReference>
<evidence type="ECO:0000256" key="1">
    <source>
        <dbReference type="ARBA" id="ARBA00004211"/>
    </source>
</evidence>